<name>A0A7X5SY30_CLOSG</name>
<dbReference type="InterPro" id="IPR009057">
    <property type="entry name" value="Homeodomain-like_sf"/>
</dbReference>
<dbReference type="Proteomes" id="UP000486601">
    <property type="component" value="Unassembled WGS sequence"/>
</dbReference>
<dbReference type="EMBL" id="SXCS01000004">
    <property type="protein sequence ID" value="NFR61429.1"/>
    <property type="molecule type" value="Genomic_DNA"/>
</dbReference>
<evidence type="ECO:0000313" key="6">
    <source>
        <dbReference type="Proteomes" id="UP000033052"/>
    </source>
</evidence>
<dbReference type="AlphaFoldDB" id="A0A7X5SY30"/>
<dbReference type="InterPro" id="IPR001647">
    <property type="entry name" value="HTH_TetR"/>
</dbReference>
<dbReference type="Pfam" id="PF00440">
    <property type="entry name" value="TetR_N"/>
    <property type="match status" value="1"/>
</dbReference>
<dbReference type="Gene3D" id="1.10.357.10">
    <property type="entry name" value="Tetracycline Repressor, domain 2"/>
    <property type="match status" value="1"/>
</dbReference>
<dbReference type="PANTHER" id="PTHR43479">
    <property type="entry name" value="ACREF/ENVCD OPERON REPRESSOR-RELATED"/>
    <property type="match status" value="1"/>
</dbReference>
<reference evidence="4 6" key="2">
    <citation type="journal article" date="2015" name="PLoS ONE">
        <title>A universal mariner transposon system for forward genetic studies in the genus clostridium.</title>
        <authorList>
            <person name="Zhang Y."/>
            <person name="Grosse-Honebrink A."/>
            <person name="Minton N.P."/>
        </authorList>
    </citation>
    <scope>NUCLEOTIDE SEQUENCE [LARGE SCALE GENOMIC DNA]</scope>
    <source>
        <strain evidence="4 6">NCIMB 10696</strain>
    </source>
</reference>
<dbReference type="InterPro" id="IPR050624">
    <property type="entry name" value="HTH-type_Tx_Regulator"/>
</dbReference>
<dbReference type="GO" id="GO:0003677">
    <property type="term" value="F:DNA binding"/>
    <property type="evidence" value="ECO:0007669"/>
    <property type="project" value="UniProtKB-UniRule"/>
</dbReference>
<evidence type="ECO:0000313" key="7">
    <source>
        <dbReference type="Proteomes" id="UP000486601"/>
    </source>
</evidence>
<evidence type="ECO:0000256" key="1">
    <source>
        <dbReference type="ARBA" id="ARBA00023125"/>
    </source>
</evidence>
<evidence type="ECO:0000313" key="4">
    <source>
        <dbReference type="EMBL" id="AKC62791.1"/>
    </source>
</evidence>
<dbReference type="SUPFAM" id="SSF46689">
    <property type="entry name" value="Homeodomain-like"/>
    <property type="match status" value="1"/>
</dbReference>
<keyword evidence="1 2" id="KW-0238">DNA-binding</keyword>
<dbReference type="KEGG" id="cld:CLSPO_c20710"/>
<accession>A0A7X5SY30</accession>
<proteinExistence type="predicted"/>
<dbReference type="PANTHER" id="PTHR43479:SF11">
    <property type="entry name" value="ACREF_ENVCD OPERON REPRESSOR-RELATED"/>
    <property type="match status" value="1"/>
</dbReference>
<dbReference type="RefSeq" id="WP_033059721.1">
    <property type="nucleotide sequence ID" value="NZ_CP009225.1"/>
</dbReference>
<feature type="domain" description="HTH tetR-type" evidence="3">
    <location>
        <begin position="6"/>
        <end position="66"/>
    </location>
</feature>
<protein>
    <submittedName>
        <fullName evidence="4">TetR family transcriptional regulator</fullName>
    </submittedName>
    <submittedName>
        <fullName evidence="5">TetR/AcrR family transcriptional regulator</fullName>
    </submittedName>
</protein>
<reference evidence="4" key="1">
    <citation type="submission" date="2014-08" db="EMBL/GenBank/DDBJ databases">
        <authorList>
            <person name="Kubiak A."/>
            <person name="Poehlein A."/>
            <person name="Daniel R."/>
            <person name="Minton N.P."/>
        </authorList>
    </citation>
    <scope>NUCLEOTIDE SEQUENCE</scope>
    <source>
        <strain evidence="4">NCIMB 10696</strain>
    </source>
</reference>
<reference evidence="5 7" key="3">
    <citation type="submission" date="2019-04" db="EMBL/GenBank/DDBJ databases">
        <title>Genome sequencing of Clostridium botulinum Groups I-IV and Clostridium butyricum.</title>
        <authorList>
            <person name="Brunt J."/>
            <person name="Van Vliet A.H.M."/>
            <person name="Stringer S.C."/>
            <person name="Carter A.T."/>
            <person name="Peck M.W."/>
        </authorList>
    </citation>
    <scope>NUCLEOTIDE SEQUENCE [LARGE SCALE GENOMIC DNA]</scope>
    <source>
        <strain evidence="5 7">IFR 18/108</strain>
    </source>
</reference>
<organism evidence="5 7">
    <name type="scientific">Clostridium sporogenes</name>
    <dbReference type="NCBI Taxonomy" id="1509"/>
    <lineage>
        <taxon>Bacteria</taxon>
        <taxon>Bacillati</taxon>
        <taxon>Bacillota</taxon>
        <taxon>Clostridia</taxon>
        <taxon>Eubacteriales</taxon>
        <taxon>Clostridiaceae</taxon>
        <taxon>Clostridium</taxon>
    </lineage>
</organism>
<dbReference type="Proteomes" id="UP000033052">
    <property type="component" value="Chromosome"/>
</dbReference>
<dbReference type="EMBL" id="CP009225">
    <property type="protein sequence ID" value="AKC62791.1"/>
    <property type="molecule type" value="Genomic_DNA"/>
</dbReference>
<evidence type="ECO:0000256" key="2">
    <source>
        <dbReference type="PROSITE-ProRule" id="PRU00335"/>
    </source>
</evidence>
<feature type="DNA-binding region" description="H-T-H motif" evidence="2">
    <location>
        <begin position="29"/>
        <end position="48"/>
    </location>
</feature>
<dbReference type="GeneID" id="92938769"/>
<evidence type="ECO:0000313" key="5">
    <source>
        <dbReference type="EMBL" id="NFR61429.1"/>
    </source>
</evidence>
<dbReference type="PROSITE" id="PS50977">
    <property type="entry name" value="HTH_TETR_2"/>
    <property type="match status" value="1"/>
</dbReference>
<dbReference type="PRINTS" id="PR00455">
    <property type="entry name" value="HTHTETR"/>
</dbReference>
<sequence>MAQWVEEATDNIITAAKEEFLKYGFIKASLRRIAKKAKTSPSSIYTRFNNKEDLFSYFVKEHSDYILSRTKNHMENFSSQKKEIQIDSRKNNAGAFTKTLVDYIYDHFDEFYLLICCSKGTIYENFIEELAKLETKYTKKYLLTIDSDIGNFPKVTEEFIHMMSRSFFHGFFEIVRQKFDKEKGREHIEKIILFYNGGWGKFLI</sequence>
<gene>
    <name evidence="4" type="ORF">CLSPO_c20710</name>
    <name evidence="5" type="ORF">FDF70_08000</name>
</gene>
<evidence type="ECO:0000259" key="3">
    <source>
        <dbReference type="PROSITE" id="PS50977"/>
    </source>
</evidence>